<dbReference type="InterPro" id="IPR015421">
    <property type="entry name" value="PyrdxlP-dep_Trfase_major"/>
</dbReference>
<dbReference type="InterPro" id="IPR004838">
    <property type="entry name" value="NHTrfase_class1_PyrdxlP-BS"/>
</dbReference>
<dbReference type="PANTHER" id="PTHR43510">
    <property type="entry name" value="AMINOTRANSFERASE FUNCTION, HYPOTHETICAL (EUROFUNG)"/>
    <property type="match status" value="1"/>
</dbReference>
<dbReference type="SUPFAM" id="SSF53383">
    <property type="entry name" value="PLP-dependent transferases"/>
    <property type="match status" value="1"/>
</dbReference>
<dbReference type="AlphaFoldDB" id="A0AAQ4CQG5"/>
<reference evidence="3 4" key="1">
    <citation type="journal article" date="2022" name="Microbiol. Resour. Announc.">
        <title>Complete Genome Sequence of the Hyperthermophilic and Acidophilic Archaeon Saccharolobus caldissimus Strain HS-3T.</title>
        <authorList>
            <person name="Sakai H.D."/>
            <person name="Kurosawa N."/>
        </authorList>
    </citation>
    <scope>NUCLEOTIDE SEQUENCE [LARGE SCALE GENOMIC DNA]</scope>
    <source>
        <strain evidence="3 4">JCM32116</strain>
    </source>
</reference>
<dbReference type="Pfam" id="PF00155">
    <property type="entry name" value="Aminotran_1_2"/>
    <property type="match status" value="1"/>
</dbReference>
<organism evidence="3 4">
    <name type="scientific">Saccharolobus caldissimus</name>
    <dbReference type="NCBI Taxonomy" id="1702097"/>
    <lineage>
        <taxon>Archaea</taxon>
        <taxon>Thermoproteota</taxon>
        <taxon>Thermoprotei</taxon>
        <taxon>Sulfolobales</taxon>
        <taxon>Sulfolobaceae</taxon>
        <taxon>Saccharolobus</taxon>
    </lineage>
</organism>
<dbReference type="RefSeq" id="WP_229571994.1">
    <property type="nucleotide sequence ID" value="NZ_AP025226.1"/>
</dbReference>
<gene>
    <name evidence="3" type="primary">avtA</name>
    <name evidence="3" type="ORF">SACC_10630</name>
</gene>
<protein>
    <recommendedName>
        <fullName evidence="1">Aminotransferase</fullName>
        <ecNumber evidence="1">2.6.1.-</ecNumber>
    </recommendedName>
</protein>
<evidence type="ECO:0000313" key="3">
    <source>
        <dbReference type="EMBL" id="BDB98046.1"/>
    </source>
</evidence>
<comment type="similarity">
    <text evidence="1">Belongs to the class-I pyridoxal-phosphate-dependent aminotransferase family.</text>
</comment>
<dbReference type="Gene3D" id="3.40.640.10">
    <property type="entry name" value="Type I PLP-dependent aspartate aminotransferase-like (Major domain)"/>
    <property type="match status" value="1"/>
</dbReference>
<dbReference type="GO" id="GO:0030170">
    <property type="term" value="F:pyridoxal phosphate binding"/>
    <property type="evidence" value="ECO:0007669"/>
    <property type="project" value="InterPro"/>
</dbReference>
<keyword evidence="1 3" id="KW-0032">Aminotransferase</keyword>
<keyword evidence="1" id="KW-0808">Transferase</keyword>
<accession>A0AAQ4CQG5</accession>
<dbReference type="KEGG" id="scas:SACC_10630"/>
<evidence type="ECO:0000256" key="1">
    <source>
        <dbReference type="RuleBase" id="RU000481"/>
    </source>
</evidence>
<sequence length="361" mass="41319">MYPEFCLERWQSLRDWRAKFVLSESGVEPLSLSNIEIKDVKLEYGHTKGIIKLRELISQLYEDRNEENVIITNGGAEANYITILSLIKPNDEVVVEMPNYMQIPGLLKGIGAKVKYVWLKEENSFKLDLNELNEKVSRNTKAIVITNPNNPTGMALSESEIKGIVEIAEDNNSLIIADEVYRGSEIDGNTRKSFVDLYQNAISTNSMSKVYGMPGIRIGWIVGNKELIDRMWSIRDYITISPSIVSQEIAYKALNKREELINRAKNIAINNFRLFERLISSYDNVKWIRPNATVLAFIKLLNIKNTFDFSERLFEKYSVLVNPGECFEMPGYIRIGLGSANSQYLNQAISLLLKHLNEYNK</sequence>
<dbReference type="PROSITE" id="PS00105">
    <property type="entry name" value="AA_TRANSFER_CLASS_1"/>
    <property type="match status" value="1"/>
</dbReference>
<proteinExistence type="inferred from homology"/>
<dbReference type="PANTHER" id="PTHR43510:SF1">
    <property type="entry name" value="AMINOTRANSFERASE FUNCTION, HYPOTHETICAL (EUROFUNG)"/>
    <property type="match status" value="1"/>
</dbReference>
<dbReference type="GeneID" id="68865808"/>
<evidence type="ECO:0000313" key="4">
    <source>
        <dbReference type="Proteomes" id="UP001319921"/>
    </source>
</evidence>
<keyword evidence="4" id="KW-1185">Reference proteome</keyword>
<dbReference type="InterPro" id="IPR004839">
    <property type="entry name" value="Aminotransferase_I/II_large"/>
</dbReference>
<dbReference type="Gene3D" id="3.90.1150.10">
    <property type="entry name" value="Aspartate Aminotransferase, domain 1"/>
    <property type="match status" value="1"/>
</dbReference>
<dbReference type="InterPro" id="IPR015422">
    <property type="entry name" value="PyrdxlP-dep_Trfase_small"/>
</dbReference>
<feature type="domain" description="Aminotransferase class I/classII large" evidence="2">
    <location>
        <begin position="42"/>
        <end position="348"/>
    </location>
</feature>
<name>A0AAQ4CQG5_9CREN</name>
<evidence type="ECO:0000259" key="2">
    <source>
        <dbReference type="Pfam" id="PF00155"/>
    </source>
</evidence>
<dbReference type="EMBL" id="AP025226">
    <property type="protein sequence ID" value="BDB98046.1"/>
    <property type="molecule type" value="Genomic_DNA"/>
</dbReference>
<comment type="cofactor">
    <cofactor evidence="1">
        <name>pyridoxal 5'-phosphate</name>
        <dbReference type="ChEBI" id="CHEBI:597326"/>
    </cofactor>
</comment>
<dbReference type="InterPro" id="IPR015424">
    <property type="entry name" value="PyrdxlP-dep_Trfase"/>
</dbReference>
<dbReference type="GO" id="GO:0008483">
    <property type="term" value="F:transaminase activity"/>
    <property type="evidence" value="ECO:0007669"/>
    <property type="project" value="UniProtKB-KW"/>
</dbReference>
<dbReference type="Proteomes" id="UP001319921">
    <property type="component" value="Chromosome"/>
</dbReference>
<dbReference type="EC" id="2.6.1.-" evidence="1"/>
<dbReference type="CDD" id="cd00609">
    <property type="entry name" value="AAT_like"/>
    <property type="match status" value="1"/>
</dbReference>